<dbReference type="EMBL" id="KV425568">
    <property type="protein sequence ID" value="KZT26151.1"/>
    <property type="molecule type" value="Genomic_DNA"/>
</dbReference>
<dbReference type="Proteomes" id="UP000076761">
    <property type="component" value="Unassembled WGS sequence"/>
</dbReference>
<sequence>NTCTPGYSDDLESQIMGRGTRPVFRKNGLKPVVSERAEFIANSIAGNFVTQSF</sequence>
<proteinExistence type="predicted"/>
<dbReference type="OrthoDB" id="3240577at2759"/>
<reference evidence="1 2" key="1">
    <citation type="journal article" date="2016" name="Mol. Biol. Evol.">
        <title>Comparative Genomics of Early-Diverging Mushroom-Forming Fungi Provides Insights into the Origins of Lignocellulose Decay Capabilities.</title>
        <authorList>
            <person name="Nagy L.G."/>
            <person name="Riley R."/>
            <person name="Tritt A."/>
            <person name="Adam C."/>
            <person name="Daum C."/>
            <person name="Floudas D."/>
            <person name="Sun H."/>
            <person name="Yadav J.S."/>
            <person name="Pangilinan J."/>
            <person name="Larsson K.H."/>
            <person name="Matsuura K."/>
            <person name="Barry K."/>
            <person name="Labutti K."/>
            <person name="Kuo R."/>
            <person name="Ohm R.A."/>
            <person name="Bhattacharya S.S."/>
            <person name="Shirouzu T."/>
            <person name="Yoshinaga Y."/>
            <person name="Martin F.M."/>
            <person name="Grigoriev I.V."/>
            <person name="Hibbett D.S."/>
        </authorList>
    </citation>
    <scope>NUCLEOTIDE SEQUENCE [LARGE SCALE GENOMIC DNA]</scope>
    <source>
        <strain evidence="1 2">HHB14362 ss-1</strain>
    </source>
</reference>
<evidence type="ECO:0000313" key="1">
    <source>
        <dbReference type="EMBL" id="KZT26151.1"/>
    </source>
</evidence>
<dbReference type="InParanoid" id="A0A165T510"/>
<organism evidence="1 2">
    <name type="scientific">Neolentinus lepideus HHB14362 ss-1</name>
    <dbReference type="NCBI Taxonomy" id="1314782"/>
    <lineage>
        <taxon>Eukaryota</taxon>
        <taxon>Fungi</taxon>
        <taxon>Dikarya</taxon>
        <taxon>Basidiomycota</taxon>
        <taxon>Agaricomycotina</taxon>
        <taxon>Agaricomycetes</taxon>
        <taxon>Gloeophyllales</taxon>
        <taxon>Gloeophyllaceae</taxon>
        <taxon>Neolentinus</taxon>
    </lineage>
</organism>
<feature type="non-terminal residue" evidence="1">
    <location>
        <position position="1"/>
    </location>
</feature>
<protein>
    <submittedName>
        <fullName evidence="1">Uncharacterized protein</fullName>
    </submittedName>
</protein>
<accession>A0A165T510</accession>
<gene>
    <name evidence="1" type="ORF">NEOLEDRAFT_1063874</name>
</gene>
<dbReference type="AlphaFoldDB" id="A0A165T510"/>
<name>A0A165T510_9AGAM</name>
<evidence type="ECO:0000313" key="2">
    <source>
        <dbReference type="Proteomes" id="UP000076761"/>
    </source>
</evidence>
<keyword evidence="2" id="KW-1185">Reference proteome</keyword>